<protein>
    <recommendedName>
        <fullName evidence="6 9">Aminopyrimidine aminohydrolase</fullName>
        <ecNumber evidence="5 9">3.5.99.2</ecNumber>
    </recommendedName>
</protein>
<evidence type="ECO:0000256" key="7">
    <source>
        <dbReference type="ARBA" id="ARBA00022977"/>
    </source>
</evidence>
<dbReference type="GO" id="GO:0009228">
    <property type="term" value="P:thiamine biosynthetic process"/>
    <property type="evidence" value="ECO:0007669"/>
    <property type="project" value="UniProtKB-KW"/>
</dbReference>
<evidence type="ECO:0000313" key="12">
    <source>
        <dbReference type="Proteomes" id="UP000293568"/>
    </source>
</evidence>
<dbReference type="InterPro" id="IPR016084">
    <property type="entry name" value="Haem_Oase-like_multi-hlx"/>
</dbReference>
<evidence type="ECO:0000256" key="8">
    <source>
        <dbReference type="ARBA" id="ARBA00048337"/>
    </source>
</evidence>
<dbReference type="PANTHER" id="PTHR43198:SF2">
    <property type="entry name" value="SI:CH1073-67J19.1-RELATED"/>
    <property type="match status" value="1"/>
</dbReference>
<dbReference type="InterPro" id="IPR050967">
    <property type="entry name" value="Thiamine_Salvage_TenA"/>
</dbReference>
<dbReference type="GO" id="GO:0009229">
    <property type="term" value="P:thiamine diphosphate biosynthetic process"/>
    <property type="evidence" value="ECO:0007669"/>
    <property type="project" value="UniProtKB-UniPathway"/>
</dbReference>
<proteinExistence type="inferred from homology"/>
<comment type="catalytic activity">
    <reaction evidence="8 9">
        <text>thiamine + H2O = 5-(2-hydroxyethyl)-4-methylthiazole + 4-amino-5-hydroxymethyl-2-methylpyrimidine + H(+)</text>
        <dbReference type="Rhea" id="RHEA:17509"/>
        <dbReference type="ChEBI" id="CHEBI:15377"/>
        <dbReference type="ChEBI" id="CHEBI:15378"/>
        <dbReference type="ChEBI" id="CHEBI:16892"/>
        <dbReference type="ChEBI" id="CHEBI:17957"/>
        <dbReference type="ChEBI" id="CHEBI:18385"/>
        <dbReference type="EC" id="3.5.99.2"/>
    </reaction>
</comment>
<evidence type="ECO:0000256" key="6">
    <source>
        <dbReference type="ARBA" id="ARBA00013647"/>
    </source>
</evidence>
<dbReference type="Proteomes" id="UP000293568">
    <property type="component" value="Chromosome"/>
</dbReference>
<evidence type="ECO:0000256" key="1">
    <source>
        <dbReference type="ARBA" id="ARBA00001881"/>
    </source>
</evidence>
<accession>A0A4V0YF54</accession>
<evidence type="ECO:0000259" key="10">
    <source>
        <dbReference type="Pfam" id="PF03070"/>
    </source>
</evidence>
<dbReference type="NCBIfam" id="TIGR04306">
    <property type="entry name" value="salvage_TenA"/>
    <property type="match status" value="1"/>
</dbReference>
<evidence type="ECO:0000256" key="9">
    <source>
        <dbReference type="RuleBase" id="RU363093"/>
    </source>
</evidence>
<dbReference type="RefSeq" id="WP_129440190.1">
    <property type="nucleotide sequence ID" value="NZ_CP035492.1"/>
</dbReference>
<dbReference type="EC" id="3.5.99.2" evidence="5 9"/>
<evidence type="ECO:0000313" key="11">
    <source>
        <dbReference type="EMBL" id="QAY66521.1"/>
    </source>
</evidence>
<evidence type="ECO:0000256" key="5">
    <source>
        <dbReference type="ARBA" id="ARBA00012684"/>
    </source>
</evidence>
<gene>
    <name evidence="11" type="primary">tenA</name>
    <name evidence="11" type="ORF">ET464_08950</name>
</gene>
<dbReference type="Gene3D" id="1.20.910.10">
    <property type="entry name" value="Heme oxygenase-like"/>
    <property type="match status" value="1"/>
</dbReference>
<name>A0A4V0YF54_9BACL</name>
<evidence type="ECO:0000256" key="4">
    <source>
        <dbReference type="ARBA" id="ARBA00011881"/>
    </source>
</evidence>
<keyword evidence="7 9" id="KW-0784">Thiamine biosynthesis</keyword>
<dbReference type="CDD" id="cd19366">
    <property type="entry name" value="TenA_C_BhTenA-like"/>
    <property type="match status" value="1"/>
</dbReference>
<feature type="domain" description="Thiaminase-2/PQQC" evidence="10">
    <location>
        <begin position="20"/>
        <end position="226"/>
    </location>
</feature>
<keyword evidence="9" id="KW-0378">Hydrolase</keyword>
<dbReference type="UniPathway" id="UPA00060"/>
<dbReference type="GO" id="GO:0050334">
    <property type="term" value="F:thiaminase activity"/>
    <property type="evidence" value="ECO:0007669"/>
    <property type="project" value="UniProtKB-EC"/>
</dbReference>
<comment type="catalytic activity">
    <reaction evidence="1 9">
        <text>4-amino-5-aminomethyl-2-methylpyrimidine + H2O = 4-amino-5-hydroxymethyl-2-methylpyrimidine + NH4(+)</text>
        <dbReference type="Rhea" id="RHEA:31799"/>
        <dbReference type="ChEBI" id="CHEBI:15377"/>
        <dbReference type="ChEBI" id="CHEBI:16892"/>
        <dbReference type="ChEBI" id="CHEBI:28938"/>
        <dbReference type="ChEBI" id="CHEBI:63416"/>
        <dbReference type="EC" id="3.5.99.2"/>
    </reaction>
</comment>
<dbReference type="PANTHER" id="PTHR43198">
    <property type="entry name" value="BIFUNCTIONAL TH2 PROTEIN"/>
    <property type="match status" value="1"/>
</dbReference>
<evidence type="ECO:0000256" key="3">
    <source>
        <dbReference type="ARBA" id="ARBA00010264"/>
    </source>
</evidence>
<evidence type="ECO:0000256" key="2">
    <source>
        <dbReference type="ARBA" id="ARBA00004948"/>
    </source>
</evidence>
<comment type="similarity">
    <text evidence="3 9">Belongs to the TenA family.</text>
</comment>
<dbReference type="Pfam" id="PF03070">
    <property type="entry name" value="TENA_THI-4"/>
    <property type="match status" value="1"/>
</dbReference>
<dbReference type="EMBL" id="CP035492">
    <property type="protein sequence ID" value="QAY66521.1"/>
    <property type="molecule type" value="Genomic_DNA"/>
</dbReference>
<sequence>MGNLEAAKQTPRFSSRLYTAAEEWWVRSLNHPFVEELGAGTLDPGRFIFYLKQDYLYLLDYARMYAYGSIKASDPDRMAKFAELSYSILHVEMGLHRGYAAKFGISREELDHTPPSPATTAYTGYMLQVAAQGTLAEIVAVILPCMWSYREIGLKLAAGSAAMEHPLYREWVEMYSSSEFGELTDWCIGLMDELAEGLPEQALLKLEEHFVMASKLEYLFWDKAYDREEWPV</sequence>
<dbReference type="GO" id="GO:0005829">
    <property type="term" value="C:cytosol"/>
    <property type="evidence" value="ECO:0007669"/>
    <property type="project" value="TreeGrafter"/>
</dbReference>
<comment type="subunit">
    <text evidence="4">Homotetramer.</text>
</comment>
<reference evidence="11 12" key="1">
    <citation type="submission" date="2019-01" db="EMBL/GenBank/DDBJ databases">
        <title>Genome sequencing of strain FW100M-2.</title>
        <authorList>
            <person name="Heo J."/>
            <person name="Kim S.-J."/>
            <person name="Kim J.-S."/>
            <person name="Hong S.-B."/>
            <person name="Kwon S.-W."/>
        </authorList>
    </citation>
    <scope>NUCLEOTIDE SEQUENCE [LARGE SCALE GENOMIC DNA]</scope>
    <source>
        <strain evidence="11 12">FW100M-2</strain>
    </source>
</reference>
<keyword evidence="12" id="KW-1185">Reference proteome</keyword>
<comment type="pathway">
    <text evidence="2 9">Cofactor biosynthesis; thiamine diphosphate biosynthesis.</text>
</comment>
<dbReference type="AlphaFoldDB" id="A0A4V0YF54"/>
<organism evidence="11 12">
    <name type="scientific">Paenibacillus protaetiae</name>
    <dbReference type="NCBI Taxonomy" id="2509456"/>
    <lineage>
        <taxon>Bacteria</taxon>
        <taxon>Bacillati</taxon>
        <taxon>Bacillota</taxon>
        <taxon>Bacilli</taxon>
        <taxon>Bacillales</taxon>
        <taxon>Paenibacillaceae</taxon>
        <taxon>Paenibacillus</taxon>
    </lineage>
</organism>
<dbReference type="SUPFAM" id="SSF48613">
    <property type="entry name" value="Heme oxygenase-like"/>
    <property type="match status" value="1"/>
</dbReference>
<dbReference type="OrthoDB" id="34166at2"/>
<dbReference type="InterPro" id="IPR027574">
    <property type="entry name" value="Thiaminase_II"/>
</dbReference>
<dbReference type="InterPro" id="IPR004305">
    <property type="entry name" value="Thiaminase-2/PQQC"/>
</dbReference>
<comment type="function">
    <text evidence="9">Catalyzes an amino-pyrimidine hydrolysis reaction at the C5' of the pyrimidine moiety of thiamine compounds, a reaction that is part of a thiamine salvage pathway.</text>
</comment>
<dbReference type="KEGG" id="pprt:ET464_08950"/>